<dbReference type="STRING" id="97972.A0A2V1D880"/>
<dbReference type="InterPro" id="IPR017972">
    <property type="entry name" value="Cyt_P450_CS"/>
</dbReference>
<keyword evidence="10" id="KW-0472">Membrane</keyword>
<evidence type="ECO:0000256" key="1">
    <source>
        <dbReference type="ARBA" id="ARBA00001971"/>
    </source>
</evidence>
<proteinExistence type="inferred from homology"/>
<comment type="cofactor">
    <cofactor evidence="1 8">
        <name>heme</name>
        <dbReference type="ChEBI" id="CHEBI:30413"/>
    </cofactor>
</comment>
<feature type="transmembrane region" description="Helical" evidence="10">
    <location>
        <begin position="12"/>
        <end position="33"/>
    </location>
</feature>
<evidence type="ECO:0000256" key="7">
    <source>
        <dbReference type="ARBA" id="ARBA00023033"/>
    </source>
</evidence>
<evidence type="ECO:0000256" key="4">
    <source>
        <dbReference type="ARBA" id="ARBA00022723"/>
    </source>
</evidence>
<accession>A0A2V1D880</accession>
<dbReference type="InterPro" id="IPR036396">
    <property type="entry name" value="Cyt_P450_sf"/>
</dbReference>
<dbReference type="SUPFAM" id="SSF48264">
    <property type="entry name" value="Cytochrome P450"/>
    <property type="match status" value="1"/>
</dbReference>
<dbReference type="GO" id="GO:0016705">
    <property type="term" value="F:oxidoreductase activity, acting on paired donors, with incorporation or reduction of molecular oxygen"/>
    <property type="evidence" value="ECO:0007669"/>
    <property type="project" value="InterPro"/>
</dbReference>
<dbReference type="EMBL" id="KZ805543">
    <property type="protein sequence ID" value="PVH94268.1"/>
    <property type="molecule type" value="Genomic_DNA"/>
</dbReference>
<dbReference type="AlphaFoldDB" id="A0A2V1D880"/>
<dbReference type="PRINTS" id="PR00385">
    <property type="entry name" value="P450"/>
</dbReference>
<keyword evidence="10" id="KW-1133">Transmembrane helix</keyword>
<feature type="binding site" description="axial binding residue" evidence="8">
    <location>
        <position position="477"/>
    </location>
    <ligand>
        <name>heme</name>
        <dbReference type="ChEBI" id="CHEBI:30413"/>
    </ligand>
    <ligandPart>
        <name>Fe</name>
        <dbReference type="ChEBI" id="CHEBI:18248"/>
    </ligandPart>
</feature>
<keyword evidence="7 9" id="KW-0503">Monooxygenase</keyword>
<evidence type="ECO:0000256" key="6">
    <source>
        <dbReference type="ARBA" id="ARBA00023004"/>
    </source>
</evidence>
<dbReference type="GO" id="GO:0004497">
    <property type="term" value="F:monooxygenase activity"/>
    <property type="evidence" value="ECO:0007669"/>
    <property type="project" value="UniProtKB-KW"/>
</dbReference>
<evidence type="ECO:0000256" key="3">
    <source>
        <dbReference type="ARBA" id="ARBA00022617"/>
    </source>
</evidence>
<dbReference type="PANTHER" id="PTHR24305">
    <property type="entry name" value="CYTOCHROME P450"/>
    <property type="match status" value="1"/>
</dbReference>
<dbReference type="InterPro" id="IPR001128">
    <property type="entry name" value="Cyt_P450"/>
</dbReference>
<dbReference type="Pfam" id="PF00067">
    <property type="entry name" value="p450"/>
    <property type="match status" value="1"/>
</dbReference>
<reference evidence="11 12" key="1">
    <citation type="journal article" date="2018" name="Sci. Rep.">
        <title>Comparative genomics provides insights into the lifestyle and reveals functional heterogeneity of dark septate endophytic fungi.</title>
        <authorList>
            <person name="Knapp D.G."/>
            <person name="Nemeth J.B."/>
            <person name="Barry K."/>
            <person name="Hainaut M."/>
            <person name="Henrissat B."/>
            <person name="Johnson J."/>
            <person name="Kuo A."/>
            <person name="Lim J.H.P."/>
            <person name="Lipzen A."/>
            <person name="Nolan M."/>
            <person name="Ohm R.A."/>
            <person name="Tamas L."/>
            <person name="Grigoriev I.V."/>
            <person name="Spatafora J.W."/>
            <person name="Nagy L.G."/>
            <person name="Kovacs G.M."/>
        </authorList>
    </citation>
    <scope>NUCLEOTIDE SEQUENCE [LARGE SCALE GENOMIC DNA]</scope>
    <source>
        <strain evidence="11 12">DSE2036</strain>
    </source>
</reference>
<dbReference type="PRINTS" id="PR00463">
    <property type="entry name" value="EP450I"/>
</dbReference>
<dbReference type="GO" id="GO:0005506">
    <property type="term" value="F:iron ion binding"/>
    <property type="evidence" value="ECO:0007669"/>
    <property type="project" value="InterPro"/>
</dbReference>
<evidence type="ECO:0000256" key="2">
    <source>
        <dbReference type="ARBA" id="ARBA00010617"/>
    </source>
</evidence>
<comment type="similarity">
    <text evidence="2 9">Belongs to the cytochrome P450 family.</text>
</comment>
<dbReference type="GO" id="GO:0020037">
    <property type="term" value="F:heme binding"/>
    <property type="evidence" value="ECO:0007669"/>
    <property type="project" value="InterPro"/>
</dbReference>
<protein>
    <submittedName>
        <fullName evidence="11">Cytochrome P450</fullName>
    </submittedName>
</protein>
<evidence type="ECO:0000256" key="9">
    <source>
        <dbReference type="RuleBase" id="RU000461"/>
    </source>
</evidence>
<keyword evidence="4 8" id="KW-0479">Metal-binding</keyword>
<keyword evidence="6 8" id="KW-0408">Iron</keyword>
<organism evidence="11 12">
    <name type="scientific">Periconia macrospinosa</name>
    <dbReference type="NCBI Taxonomy" id="97972"/>
    <lineage>
        <taxon>Eukaryota</taxon>
        <taxon>Fungi</taxon>
        <taxon>Dikarya</taxon>
        <taxon>Ascomycota</taxon>
        <taxon>Pezizomycotina</taxon>
        <taxon>Dothideomycetes</taxon>
        <taxon>Pleosporomycetidae</taxon>
        <taxon>Pleosporales</taxon>
        <taxon>Massarineae</taxon>
        <taxon>Periconiaceae</taxon>
        <taxon>Periconia</taxon>
    </lineage>
</organism>
<dbReference type="Proteomes" id="UP000244855">
    <property type="component" value="Unassembled WGS sequence"/>
</dbReference>
<dbReference type="OrthoDB" id="1470350at2759"/>
<sequence>MASSSLTEGISYPNLVGLSVALGFSYVLCTAIYRLYFHPLAKFPGPFWARISTFPSWWHTRFGDRHLWLYSLQEKYGPEFRYRPDGVLINTPSAFKKVFGPTGNVKKSDYYKGWPRHVNAINTWSATNVDQHARKRRVMNYAFSEAAMRSAEVFLHSNIDRWLELLGQVPKGQDGDWSESLNMCDWMNWLVFDILGDLCFGKCFDMKESNSDLRHIPEMMVTFLELLHPICYSPWNWLWVWAKPRGLDRLIEIASPPAVTNWGNFVATCLASRTKDQEETERLEKPEGEARKDFFYWLFKAVDPETGEKGYDLHELFGECEMLTIAGSDTTSVVLTAAFFYLARNPAIQEKLARELRSTFSSLDEIKTGTTIMSCKYLTAFIQEAMRMTPPVSAEPSRVALPGGTTVGGHYIPEGNLVSVGMYCLNYNKDHFPEPFKFRPERWIAVDREDYNEGSSPDSVALAESSFFPFSFGARGCVGKNLAWIEMRLVLAKAVYMFQFRQDPTNNLGGGEKNGRPGRQNPDQYQLWDMFVANRKGPIVQLKKRE</sequence>
<keyword evidence="5 9" id="KW-0560">Oxidoreductase</keyword>
<name>A0A2V1D880_9PLEO</name>
<keyword evidence="12" id="KW-1185">Reference proteome</keyword>
<keyword evidence="3 8" id="KW-0349">Heme</keyword>
<evidence type="ECO:0000256" key="8">
    <source>
        <dbReference type="PIRSR" id="PIRSR602401-1"/>
    </source>
</evidence>
<dbReference type="InterPro" id="IPR002401">
    <property type="entry name" value="Cyt_P450_E_grp-I"/>
</dbReference>
<keyword evidence="10" id="KW-0812">Transmembrane</keyword>
<evidence type="ECO:0000313" key="12">
    <source>
        <dbReference type="Proteomes" id="UP000244855"/>
    </source>
</evidence>
<dbReference type="CDD" id="cd11061">
    <property type="entry name" value="CYP67-like"/>
    <property type="match status" value="1"/>
</dbReference>
<dbReference type="PROSITE" id="PS00086">
    <property type="entry name" value="CYTOCHROME_P450"/>
    <property type="match status" value="1"/>
</dbReference>
<evidence type="ECO:0000256" key="10">
    <source>
        <dbReference type="SAM" id="Phobius"/>
    </source>
</evidence>
<dbReference type="InterPro" id="IPR050121">
    <property type="entry name" value="Cytochrome_P450_monoxygenase"/>
</dbReference>
<dbReference type="Gene3D" id="1.10.630.10">
    <property type="entry name" value="Cytochrome P450"/>
    <property type="match status" value="1"/>
</dbReference>
<dbReference type="PANTHER" id="PTHR24305:SF237">
    <property type="entry name" value="CYTOCHROME P450 MONOOXYGENASE ATNE-RELATED"/>
    <property type="match status" value="1"/>
</dbReference>
<evidence type="ECO:0000313" key="11">
    <source>
        <dbReference type="EMBL" id="PVH94268.1"/>
    </source>
</evidence>
<evidence type="ECO:0000256" key="5">
    <source>
        <dbReference type="ARBA" id="ARBA00023002"/>
    </source>
</evidence>
<gene>
    <name evidence="11" type="ORF">DM02DRAFT_197713</name>
</gene>